<comment type="caution">
    <text evidence="2">The sequence shown here is derived from an EMBL/GenBank/DDBJ whole genome shotgun (WGS) entry which is preliminary data.</text>
</comment>
<feature type="non-terminal residue" evidence="2">
    <location>
        <position position="1"/>
    </location>
</feature>
<organism evidence="2 3">
    <name type="scientific">Rhizophagus clarus</name>
    <dbReference type="NCBI Taxonomy" id="94130"/>
    <lineage>
        <taxon>Eukaryota</taxon>
        <taxon>Fungi</taxon>
        <taxon>Fungi incertae sedis</taxon>
        <taxon>Mucoromycota</taxon>
        <taxon>Glomeromycotina</taxon>
        <taxon>Glomeromycetes</taxon>
        <taxon>Glomerales</taxon>
        <taxon>Glomeraceae</taxon>
        <taxon>Rhizophagus</taxon>
    </lineage>
</organism>
<sequence>VNGKKGRKPLANTTNLQKEIIEKSVPLKSDSSAPVAKKRSISKVLDVPADVPLRNDKSIDILEILKTASPSERSPRIIGDSINSETRRPFRTMKSNSIPERSGSMLPEIDKTELLSSSIAKLSAENDIIKAENNKIKAENDKIRAENTELKARIAKLEDMQTQNELIKNLLSISQKILT</sequence>
<dbReference type="Proteomes" id="UP000247702">
    <property type="component" value="Unassembled WGS sequence"/>
</dbReference>
<evidence type="ECO:0000256" key="1">
    <source>
        <dbReference type="SAM" id="Coils"/>
    </source>
</evidence>
<proteinExistence type="predicted"/>
<keyword evidence="3" id="KW-1185">Reference proteome</keyword>
<keyword evidence="1" id="KW-0175">Coiled coil</keyword>
<evidence type="ECO:0000313" key="3">
    <source>
        <dbReference type="Proteomes" id="UP000247702"/>
    </source>
</evidence>
<evidence type="ECO:0000313" key="2">
    <source>
        <dbReference type="EMBL" id="GBC01146.1"/>
    </source>
</evidence>
<dbReference type="AlphaFoldDB" id="A0A2Z6RET0"/>
<accession>A0A2Z6RET0</accession>
<reference evidence="2 3" key="1">
    <citation type="submission" date="2017-11" db="EMBL/GenBank/DDBJ databases">
        <title>The genome of Rhizophagus clarus HR1 reveals common genetic basis of auxotrophy among arbuscular mycorrhizal fungi.</title>
        <authorList>
            <person name="Kobayashi Y."/>
        </authorList>
    </citation>
    <scope>NUCLEOTIDE SEQUENCE [LARGE SCALE GENOMIC DNA]</scope>
    <source>
        <strain evidence="2 3">HR1</strain>
    </source>
</reference>
<gene>
    <name evidence="2" type="ORF">RclHR1_40840001</name>
</gene>
<name>A0A2Z6RET0_9GLOM</name>
<protein>
    <submittedName>
        <fullName evidence="2">Uncharacterized protein</fullName>
    </submittedName>
</protein>
<dbReference type="EMBL" id="BEXD01003429">
    <property type="protein sequence ID" value="GBC01146.1"/>
    <property type="molecule type" value="Genomic_DNA"/>
</dbReference>
<feature type="coiled-coil region" evidence="1">
    <location>
        <begin position="119"/>
        <end position="160"/>
    </location>
</feature>